<dbReference type="InterPro" id="IPR016024">
    <property type="entry name" value="ARM-type_fold"/>
</dbReference>
<organism evidence="5 6">
    <name type="scientific">Otolemur garnettii</name>
    <name type="common">Small-eared galago</name>
    <name type="synonym">Garnett's greater bushbaby</name>
    <dbReference type="NCBI Taxonomy" id="30611"/>
    <lineage>
        <taxon>Eukaryota</taxon>
        <taxon>Metazoa</taxon>
        <taxon>Chordata</taxon>
        <taxon>Craniata</taxon>
        <taxon>Vertebrata</taxon>
        <taxon>Euteleostomi</taxon>
        <taxon>Mammalia</taxon>
        <taxon>Eutheria</taxon>
        <taxon>Euarchontoglires</taxon>
        <taxon>Primates</taxon>
        <taxon>Strepsirrhini</taxon>
        <taxon>Lorisiformes</taxon>
        <taxon>Galagidae</taxon>
        <taxon>Otolemur</taxon>
    </lineage>
</organism>
<feature type="domain" description="Serine/threonine-protein phosphatase 4 regulatory subunit 3-like central" evidence="3">
    <location>
        <begin position="144"/>
        <end position="647"/>
    </location>
</feature>
<dbReference type="EMBL" id="AAQR03085852">
    <property type="status" value="NOT_ANNOTATED_CDS"/>
    <property type="molecule type" value="Genomic_DNA"/>
</dbReference>
<evidence type="ECO:0000259" key="3">
    <source>
        <dbReference type="Pfam" id="PF04802"/>
    </source>
</evidence>
<dbReference type="InterPro" id="IPR011993">
    <property type="entry name" value="PH-like_dom_sf"/>
</dbReference>
<protein>
    <submittedName>
        <fullName evidence="5">Protein phosphatase 4 regulatory subunit 3C</fullName>
    </submittedName>
</protein>
<dbReference type="InterPro" id="IPR051137">
    <property type="entry name" value="PP4R3-like"/>
</dbReference>
<accession>H0XRW3</accession>
<dbReference type="GO" id="GO:0072542">
    <property type="term" value="F:protein phosphatase activator activity"/>
    <property type="evidence" value="ECO:0007669"/>
    <property type="project" value="TreeGrafter"/>
</dbReference>
<evidence type="ECO:0000313" key="6">
    <source>
        <dbReference type="Proteomes" id="UP000005225"/>
    </source>
</evidence>
<dbReference type="Gene3D" id="2.30.29.30">
    <property type="entry name" value="Pleckstrin-homology domain (PH domain)/Phosphotyrosine-binding domain (PTB)"/>
    <property type="match status" value="1"/>
</dbReference>
<dbReference type="InParanoid" id="H0XRW3"/>
<dbReference type="Ensembl" id="ENSOGAT00000034186.1">
    <property type="protein sequence ID" value="ENSOGAP00000018855.1"/>
    <property type="gene ID" value="ENSOGAG00000031494.1"/>
</dbReference>
<evidence type="ECO:0000313" key="5">
    <source>
        <dbReference type="Ensembl" id="ENSOGAP00000018855.1"/>
    </source>
</evidence>
<feature type="compositionally biased region" description="Acidic residues" evidence="2">
    <location>
        <begin position="686"/>
        <end position="702"/>
    </location>
</feature>
<dbReference type="AlphaFoldDB" id="H0XRW3"/>
<reference evidence="5" key="3">
    <citation type="submission" date="2025-09" db="UniProtKB">
        <authorList>
            <consortium name="Ensembl"/>
        </authorList>
    </citation>
    <scope>IDENTIFICATION</scope>
</reference>
<dbReference type="SUPFAM" id="SSF48371">
    <property type="entry name" value="ARM repeat"/>
    <property type="match status" value="1"/>
</dbReference>
<evidence type="ECO:0000259" key="4">
    <source>
        <dbReference type="Pfam" id="PF22972"/>
    </source>
</evidence>
<feature type="domain" description="PP4R3 EVH1-like" evidence="4">
    <location>
        <begin position="6"/>
        <end position="102"/>
    </location>
</feature>
<proteinExistence type="inferred from homology"/>
<evidence type="ECO:0000256" key="2">
    <source>
        <dbReference type="SAM" id="MobiDB-lite"/>
    </source>
</evidence>
<dbReference type="GO" id="GO:0005654">
    <property type="term" value="C:nucleoplasm"/>
    <property type="evidence" value="ECO:0007669"/>
    <property type="project" value="TreeGrafter"/>
</dbReference>
<sequence length="753" mass="87432">MEDDKRYRVRVYVLKENQQWDEIGAGQISATYVEELRDVFLLVRSESDSSLILESRIQPNTIYQKQQGTVIVWSEEENHGLALSFEDADGCREIWEDICHIQGKDPTIEITQALLSELREQISEMPDIFNIVELPDCELDTLGQIADLINSILASADGREKMAVILESDDYIKKLLQLFRACEILQNMKSLHYLHEIIKGILCLNKTPLTEVMFSDECILDVVGCLEYDPAFPEPKRYREFLTQNAKFKEVIPIADIELRQKIHQTYRAQFIYDILLPVPTVFDENYLSTITTFIFFNKVEIVSMLQGDDKFLTEVFAQLKDKTTSDDKRYELLSFFKEFCNFSRTLQPQSKDALFKTLTHLGILPVLKIIMSAENLPIRSTATDIFAYIIEYNPSLIRKFAIEEARKGGDHDFLINIVISQMICDTDPELAGAIHLMEIIRALLDPETMVTTSSKCERSEFLNFFYKRCMNKLVAPLMATTSEEISEEENIDGSNENITSLNYQRAHLLSLIVELLSFCVQHHTYYIKNYIFNKDLLRKVLILMKSKHTFVILCAIRFMRNIVGLKDEFYNRYIIKGNFLEPVVTAFLDNGTRYNMLNSAIIEMFDYIRVENIKSLVAHIMENYYKSLEEIEYVQTFKGLKVRYEQEKERQKKIRKNLHCVLGSKLYRKRAKILEVKEETYSKAEEEDDDVMPPLEDEIPDYYEQCTHTKEREKEDKVDTPQRTSSGSFEVSSTCSADPENTASSPSDQRVV</sequence>
<dbReference type="InterPro" id="IPR006887">
    <property type="entry name" value="P4R3-like_central_dom"/>
</dbReference>
<dbReference type="Pfam" id="PF04802">
    <property type="entry name" value="PP4R3"/>
    <property type="match status" value="1"/>
</dbReference>
<dbReference type="GO" id="GO:0006974">
    <property type="term" value="P:DNA damage response"/>
    <property type="evidence" value="ECO:0007669"/>
    <property type="project" value="TreeGrafter"/>
</dbReference>
<evidence type="ECO:0000256" key="1">
    <source>
        <dbReference type="ARBA" id="ARBA00008809"/>
    </source>
</evidence>
<dbReference type="GeneTree" id="ENSGT00390000018199"/>
<dbReference type="HOGENOM" id="CLU_004909_3_0_1"/>
<dbReference type="Proteomes" id="UP000005225">
    <property type="component" value="Unassembled WGS sequence"/>
</dbReference>
<feature type="compositionally biased region" description="Basic and acidic residues" evidence="2">
    <location>
        <begin position="708"/>
        <end position="721"/>
    </location>
</feature>
<dbReference type="STRING" id="30611.ENSOGAP00000018855"/>
<name>H0XRW3_OTOGA</name>
<comment type="similarity">
    <text evidence="1">Belongs to the SMEK family.</text>
</comment>
<dbReference type="eggNOG" id="KOG2175">
    <property type="taxonomic scope" value="Eukaryota"/>
</dbReference>
<dbReference type="GO" id="GO:0030289">
    <property type="term" value="C:protein phosphatase 4 complex"/>
    <property type="evidence" value="ECO:0007669"/>
    <property type="project" value="TreeGrafter"/>
</dbReference>
<reference evidence="6" key="1">
    <citation type="submission" date="2011-03" db="EMBL/GenBank/DDBJ databases">
        <title>Version 3 of the genome sequence of Otolemur garnettii (Bushbaby).</title>
        <authorList>
            <consortium name="The Broad Institute Genome Sequencing Platform"/>
            <person name="Di Palma F."/>
            <person name="Johnson J."/>
            <person name="Lander E.S."/>
            <person name="Lindblad-Toh K."/>
            <person name="Jaffe D.B."/>
            <person name="Gnerre S."/>
            <person name="MacCallum I."/>
            <person name="Przybylski D."/>
            <person name="Ribeiro F.J."/>
            <person name="Burton J.N."/>
            <person name="Walker B.J."/>
            <person name="Sharpe T."/>
            <person name="Hall G."/>
        </authorList>
    </citation>
    <scope>NUCLEOTIDE SEQUENCE [LARGE SCALE GENOMIC DNA]</scope>
</reference>
<feature type="compositionally biased region" description="Polar residues" evidence="2">
    <location>
        <begin position="722"/>
        <end position="753"/>
    </location>
</feature>
<dbReference type="Pfam" id="PF22972">
    <property type="entry name" value="EVH1_PP4R3"/>
    <property type="match status" value="1"/>
</dbReference>
<reference evidence="5" key="2">
    <citation type="submission" date="2025-08" db="UniProtKB">
        <authorList>
            <consortium name="Ensembl"/>
        </authorList>
    </citation>
    <scope>IDENTIFICATION</scope>
</reference>
<dbReference type="OMA" id="LYNCYII"/>
<dbReference type="SUPFAM" id="SSF50729">
    <property type="entry name" value="PH domain-like"/>
    <property type="match status" value="1"/>
</dbReference>
<feature type="region of interest" description="Disordered" evidence="2">
    <location>
        <begin position="683"/>
        <end position="753"/>
    </location>
</feature>
<dbReference type="PANTHER" id="PTHR23318">
    <property type="entry name" value="ATP SYNTHASE GAMMA-RELATED"/>
    <property type="match status" value="1"/>
</dbReference>
<keyword evidence="6" id="KW-1185">Reference proteome</keyword>
<dbReference type="InterPro" id="IPR055236">
    <property type="entry name" value="EVH1_PP4R3"/>
</dbReference>
<dbReference type="PANTHER" id="PTHR23318:SF19">
    <property type="entry name" value="PROTEIN PPP4R3C"/>
    <property type="match status" value="1"/>
</dbReference>